<evidence type="ECO:0000256" key="6">
    <source>
        <dbReference type="SAM" id="SignalP"/>
    </source>
</evidence>
<dbReference type="InterPro" id="IPR029018">
    <property type="entry name" value="Hex-like_dom2"/>
</dbReference>
<dbReference type="InterPro" id="IPR025705">
    <property type="entry name" value="Beta_hexosaminidase_sua/sub"/>
</dbReference>
<dbReference type="InterPro" id="IPR015882">
    <property type="entry name" value="HEX_bac_N"/>
</dbReference>
<dbReference type="Pfam" id="PF02838">
    <property type="entry name" value="Glyco_hydro_20b"/>
    <property type="match status" value="1"/>
</dbReference>
<dbReference type="SUPFAM" id="SSF51445">
    <property type="entry name" value="(Trans)glycosidases"/>
    <property type="match status" value="1"/>
</dbReference>
<dbReference type="RefSeq" id="WP_337333202.1">
    <property type="nucleotide sequence ID" value="NZ_JBBDGM010000015.1"/>
</dbReference>
<feature type="signal peptide" evidence="6">
    <location>
        <begin position="1"/>
        <end position="39"/>
    </location>
</feature>
<dbReference type="InterPro" id="IPR000772">
    <property type="entry name" value="Ricin_B_lectin"/>
</dbReference>
<evidence type="ECO:0000256" key="3">
    <source>
        <dbReference type="ARBA" id="ARBA00023295"/>
    </source>
</evidence>
<dbReference type="InterPro" id="IPR052764">
    <property type="entry name" value="GH20_Enzymes"/>
</dbReference>
<dbReference type="PRINTS" id="PR00738">
    <property type="entry name" value="GLHYDRLASE20"/>
</dbReference>
<evidence type="ECO:0000256" key="1">
    <source>
        <dbReference type="ARBA" id="ARBA00006285"/>
    </source>
</evidence>
<accession>A0ABU8LFF8</accession>
<dbReference type="CDD" id="cd06564">
    <property type="entry name" value="GH20_DspB_LnbB-like"/>
    <property type="match status" value="1"/>
</dbReference>
<dbReference type="InterPro" id="IPR015883">
    <property type="entry name" value="Glyco_hydro_20_cat"/>
</dbReference>
<keyword evidence="2" id="KW-0378">Hydrolase</keyword>
<evidence type="ECO:0000313" key="8">
    <source>
        <dbReference type="EMBL" id="MEJ1089554.1"/>
    </source>
</evidence>
<feature type="region of interest" description="Disordered" evidence="4">
    <location>
        <begin position="775"/>
        <end position="799"/>
    </location>
</feature>
<dbReference type="InterPro" id="IPR008979">
    <property type="entry name" value="Galactose-bd-like_sf"/>
</dbReference>
<comment type="caution">
    <text evidence="8">The sequence shown here is derived from an EMBL/GenBank/DDBJ whole genome shotgun (WGS) entry which is preliminary data.</text>
</comment>
<reference evidence="8 9" key="1">
    <citation type="submission" date="2024-02" db="EMBL/GenBank/DDBJ databases">
        <authorList>
            <person name="Saticioglu I.B."/>
        </authorList>
    </citation>
    <scope>NUCLEOTIDE SEQUENCE [LARGE SCALE GENOMIC DNA]</scope>
    <source>
        <strain evidence="8 9">Mu-80</strain>
    </source>
</reference>
<keyword evidence="5" id="KW-1133">Transmembrane helix</keyword>
<dbReference type="SUPFAM" id="SSF49785">
    <property type="entry name" value="Galactose-binding domain-like"/>
    <property type="match status" value="1"/>
</dbReference>
<dbReference type="PANTHER" id="PTHR43678">
    <property type="entry name" value="PUTATIVE (AFU_ORTHOLOGUE AFUA_2G00640)-RELATED"/>
    <property type="match status" value="1"/>
</dbReference>
<gene>
    <name evidence="8" type="ORF">WDU99_14650</name>
</gene>
<evidence type="ECO:0000256" key="4">
    <source>
        <dbReference type="SAM" id="MobiDB-lite"/>
    </source>
</evidence>
<keyword evidence="3" id="KW-0326">Glycosidase</keyword>
<proteinExistence type="inferred from homology"/>
<evidence type="ECO:0000259" key="7">
    <source>
        <dbReference type="PROSITE" id="PS50022"/>
    </source>
</evidence>
<dbReference type="InterPro" id="IPR035992">
    <property type="entry name" value="Ricin_B-like_lectins"/>
</dbReference>
<evidence type="ECO:0000256" key="5">
    <source>
        <dbReference type="SAM" id="Phobius"/>
    </source>
</evidence>
<dbReference type="InterPro" id="IPR017853">
    <property type="entry name" value="GH"/>
</dbReference>
<evidence type="ECO:0000256" key="2">
    <source>
        <dbReference type="ARBA" id="ARBA00022801"/>
    </source>
</evidence>
<dbReference type="PANTHER" id="PTHR43678:SF1">
    <property type="entry name" value="BETA-N-ACETYLHEXOSAMINIDASE"/>
    <property type="match status" value="1"/>
</dbReference>
<feature type="chain" id="PRO_5045137812" evidence="6">
    <location>
        <begin position="40"/>
        <end position="1106"/>
    </location>
</feature>
<dbReference type="Pfam" id="PF14200">
    <property type="entry name" value="RicinB_lectin_2"/>
    <property type="match status" value="1"/>
</dbReference>
<feature type="compositionally biased region" description="Low complexity" evidence="4">
    <location>
        <begin position="1052"/>
        <end position="1067"/>
    </location>
</feature>
<dbReference type="Gene3D" id="3.30.379.10">
    <property type="entry name" value="Chitobiase/beta-hexosaminidase domain 2-like"/>
    <property type="match status" value="1"/>
</dbReference>
<protein>
    <submittedName>
        <fullName evidence="8">Family 20 glycosylhydrolase</fullName>
    </submittedName>
</protein>
<dbReference type="SUPFAM" id="SSF50370">
    <property type="entry name" value="Ricin B-like lectins"/>
    <property type="match status" value="1"/>
</dbReference>
<keyword evidence="9" id="KW-1185">Reference proteome</keyword>
<feature type="domain" description="F5/8 type C" evidence="7">
    <location>
        <begin position="757"/>
        <end position="916"/>
    </location>
</feature>
<dbReference type="Gene3D" id="3.20.20.80">
    <property type="entry name" value="Glycosidases"/>
    <property type="match status" value="1"/>
</dbReference>
<comment type="similarity">
    <text evidence="1">Belongs to the glycosyl hydrolase 20 family.</text>
</comment>
<keyword evidence="5" id="KW-0812">Transmembrane</keyword>
<organism evidence="8 9">
    <name type="scientific">Microbacterium bandirmense</name>
    <dbReference type="NCBI Taxonomy" id="3122050"/>
    <lineage>
        <taxon>Bacteria</taxon>
        <taxon>Bacillati</taxon>
        <taxon>Actinomycetota</taxon>
        <taxon>Actinomycetes</taxon>
        <taxon>Micrococcales</taxon>
        <taxon>Microbacteriaceae</taxon>
        <taxon>Microbacterium</taxon>
    </lineage>
</organism>
<feature type="region of interest" description="Disordered" evidence="4">
    <location>
        <begin position="1023"/>
        <end position="1067"/>
    </location>
</feature>
<dbReference type="SUPFAM" id="SSF55545">
    <property type="entry name" value="beta-N-acetylhexosaminidase-like domain"/>
    <property type="match status" value="1"/>
</dbReference>
<keyword evidence="5" id="KW-0472">Membrane</keyword>
<dbReference type="Gene3D" id="2.60.40.230">
    <property type="entry name" value="Neocarzinostatin-like"/>
    <property type="match status" value="1"/>
</dbReference>
<dbReference type="Pfam" id="PF00728">
    <property type="entry name" value="Glyco_hydro_20"/>
    <property type="match status" value="1"/>
</dbReference>
<dbReference type="EMBL" id="JBBDGM010000015">
    <property type="protein sequence ID" value="MEJ1089554.1"/>
    <property type="molecule type" value="Genomic_DNA"/>
</dbReference>
<evidence type="ECO:0000313" key="9">
    <source>
        <dbReference type="Proteomes" id="UP001371224"/>
    </source>
</evidence>
<dbReference type="Proteomes" id="UP001371224">
    <property type="component" value="Unassembled WGS sequence"/>
</dbReference>
<name>A0ABU8LFF8_9MICO</name>
<dbReference type="Gene3D" id="2.60.120.260">
    <property type="entry name" value="Galactose-binding domain-like"/>
    <property type="match status" value="1"/>
</dbReference>
<dbReference type="PROSITE" id="PS50231">
    <property type="entry name" value="RICIN_B_LECTIN"/>
    <property type="match status" value="1"/>
</dbReference>
<dbReference type="PROSITE" id="PS50022">
    <property type="entry name" value="FA58C_3"/>
    <property type="match status" value="1"/>
</dbReference>
<dbReference type="Gene3D" id="2.80.10.50">
    <property type="match status" value="1"/>
</dbReference>
<dbReference type="InterPro" id="IPR000421">
    <property type="entry name" value="FA58C"/>
</dbReference>
<feature type="transmembrane region" description="Helical" evidence="5">
    <location>
        <begin position="1078"/>
        <end position="1097"/>
    </location>
</feature>
<feature type="compositionally biased region" description="Acidic residues" evidence="4">
    <location>
        <begin position="1032"/>
        <end position="1044"/>
    </location>
</feature>
<dbReference type="Pfam" id="PF00754">
    <property type="entry name" value="F5_F8_type_C"/>
    <property type="match status" value="1"/>
</dbReference>
<sequence length="1106" mass="115733">MRTPTRSPGRRLRTALTAALTTATFVVGSVVLTAPAAMASAPLPDVIPSIDGWQPTEGTFTATDDIGIVVDGQSAPLGSTADILRDELRPAYPAAQVETTASQGDIELRVDAGRDDLGEQGYDLNIGERIVVTGADPAGVFNGTRTVLQMLSQQETLPQGSVIDVPEYPERGVTVCACVINISPEFIDRLIEDMAFLKLNTMLVELKVKVDDYPQTNTWSYYTKDDIRTLVEKAERYGIDVIPEINSPGHMEIWLENMPELQLTNENTGAKDEVRMDITKDASYEFYTDLIDEYFEVFESDYWHMGVDEYMLGSGYANYPQIKRFAEQEFGAGATENDVVAWYVNKINDYVKSKGKSLRIWNDGVMRDNQFVDFDTDILIEHWNQAGSSIRPQQFIDWGHQISNISNSLYMVRGGYGVNSQGLYEGGWTPEQFHGQKVTSGTDQITGARMSIWPDGGTPQEAENTTEQRMFEPLRFVAQSTWTNERPWATYADFKTAMDTIGRAPLWENAERQPLPAGAYTLQTDGGALAVGEAAGTLLADAGETFTFTPTDDGYYTITAPDGRCLSLANDGTMRLNVPVEIGADVTLSACGTSTLQKWQVRKVDGGYTIANAASQQFVSVSQGLTDVPVAGEGFKDVADGRIVQTPADWGRTVWSVIGDVSVTVAPGMVSAAPGASADVAVTVSNSTSDVLAGATLRVKAAEGWTALPSTIALDEIAASGSADVAVTLFNVSAASGTGNFTFELVDAEGTVIASGATQANAVCAAGTVQPTAVSAVSSEQRTGEPAPNGPATAAIDGDPATYWHSQWSPSEATYPHAIVVDLGEEQSVCGLVYTGRSSTGSGGANGRIGEYEVYASTEVSTIDGEWGDAVSSGTFANTGDAQTAGFAAQSARYLKLVALSEVNGNPWATVGELAAAGPAQEAPTYEATLSVDDEVTAGEALTVTGTGFAPGDAVTVTLEPAPRAARAAASGVEIAAFQADADGAFTGEVTVPADTAAGDYRIVANADPSGASASAALAVSAADDGTVPGDGDGDGSGDGDGDGSGDGAGQDGSADDASAGDGSDAEEGALATTGAEIAGGIIAIAVLLITGGLLMLRRRRIASEG</sequence>
<keyword evidence="6" id="KW-0732">Signal</keyword>
<dbReference type="CDD" id="cd23386">
    <property type="entry name" value="beta-trefoil_Ricin_LNBase"/>
    <property type="match status" value="1"/>
</dbReference>